<evidence type="ECO:0008006" key="3">
    <source>
        <dbReference type="Google" id="ProtNLM"/>
    </source>
</evidence>
<dbReference type="EMBL" id="FUWV01000009">
    <property type="protein sequence ID" value="SJZ74942.1"/>
    <property type="molecule type" value="Genomic_DNA"/>
</dbReference>
<protein>
    <recommendedName>
        <fullName evidence="3">2'-5' RNA ligase superfamily protein</fullName>
    </recommendedName>
</protein>
<organism evidence="1 2">
    <name type="scientific">Garciella nitratireducens DSM 15102</name>
    <dbReference type="NCBI Taxonomy" id="1121911"/>
    <lineage>
        <taxon>Bacteria</taxon>
        <taxon>Bacillati</taxon>
        <taxon>Bacillota</taxon>
        <taxon>Clostridia</taxon>
        <taxon>Eubacteriales</taxon>
        <taxon>Eubacteriaceae</taxon>
        <taxon>Garciella</taxon>
    </lineage>
</organism>
<keyword evidence="2" id="KW-1185">Reference proteome</keyword>
<gene>
    <name evidence="1" type="ORF">SAMN02745973_01585</name>
</gene>
<accession>A0A1T4N6W0</accession>
<dbReference type="AlphaFoldDB" id="A0A1T4N6W0"/>
<evidence type="ECO:0000313" key="2">
    <source>
        <dbReference type="Proteomes" id="UP000196365"/>
    </source>
</evidence>
<reference evidence="1 2" key="1">
    <citation type="submission" date="2017-02" db="EMBL/GenBank/DDBJ databases">
        <authorList>
            <person name="Peterson S.W."/>
        </authorList>
    </citation>
    <scope>NUCLEOTIDE SEQUENCE [LARGE SCALE GENOMIC DNA]</scope>
    <source>
        <strain evidence="1 2">DSM 15102</strain>
    </source>
</reference>
<dbReference type="Proteomes" id="UP000196365">
    <property type="component" value="Unassembled WGS sequence"/>
</dbReference>
<sequence>MRYSVIGLLSPNCIACIPTTSGKLLEYYYEYHEQFDAYCDNWTKAENGLWLPHFTLYFNSGIDLGPIIMEMVRKFEPFEGKIVRLELSEINDDGIEVIYTHNLEENNT</sequence>
<evidence type="ECO:0000313" key="1">
    <source>
        <dbReference type="EMBL" id="SJZ74942.1"/>
    </source>
</evidence>
<proteinExistence type="predicted"/>
<name>A0A1T4N6W0_9FIRM</name>